<dbReference type="AlphaFoldDB" id="A0A8J6IY29"/>
<organism evidence="1 2">
    <name type="scientific">Flintibacter faecis</name>
    <dbReference type="NCBI Taxonomy" id="2763047"/>
    <lineage>
        <taxon>Bacteria</taxon>
        <taxon>Bacillati</taxon>
        <taxon>Bacillota</taxon>
        <taxon>Clostridia</taxon>
        <taxon>Eubacteriales</taxon>
        <taxon>Flintibacter</taxon>
    </lineage>
</organism>
<protein>
    <submittedName>
        <fullName evidence="1">Uncharacterized protein</fullName>
    </submittedName>
</protein>
<keyword evidence="2" id="KW-1185">Reference proteome</keyword>
<dbReference type="EMBL" id="JACOPN010000001">
    <property type="protein sequence ID" value="MBC5715768.1"/>
    <property type="molecule type" value="Genomic_DNA"/>
</dbReference>
<sequence>MEIYIHYHELPQDKELADIVGELNDVLEEGGRVCGGEQGRIDLDLEDEKVNPKFAQIAVKAYLQRAAFAPTTKIEIGGMEIGIYE</sequence>
<dbReference type="Proteomes" id="UP000602260">
    <property type="component" value="Unassembled WGS sequence"/>
</dbReference>
<reference evidence="1" key="1">
    <citation type="submission" date="2020-08" db="EMBL/GenBank/DDBJ databases">
        <title>Genome public.</title>
        <authorList>
            <person name="Liu C."/>
            <person name="Sun Q."/>
        </authorList>
    </citation>
    <scope>NUCLEOTIDE SEQUENCE</scope>
    <source>
        <strain evidence="1">BX5</strain>
    </source>
</reference>
<dbReference type="RefSeq" id="WP_186877319.1">
    <property type="nucleotide sequence ID" value="NZ_JACOPN010000001.1"/>
</dbReference>
<name>A0A8J6IY29_9FIRM</name>
<accession>A0A8J6IY29</accession>
<proteinExistence type="predicted"/>
<evidence type="ECO:0000313" key="1">
    <source>
        <dbReference type="EMBL" id="MBC5715768.1"/>
    </source>
</evidence>
<gene>
    <name evidence="1" type="ORF">H8S55_00230</name>
</gene>
<comment type="caution">
    <text evidence="1">The sequence shown here is derived from an EMBL/GenBank/DDBJ whole genome shotgun (WGS) entry which is preliminary data.</text>
</comment>
<evidence type="ECO:0000313" key="2">
    <source>
        <dbReference type="Proteomes" id="UP000602260"/>
    </source>
</evidence>